<name>A0A3N6QXB8_BRACR</name>
<comment type="caution">
    <text evidence="1">The sequence shown here is derived from an EMBL/GenBank/DDBJ whole genome shotgun (WGS) entry which is preliminary data.</text>
</comment>
<dbReference type="EMBL" id="QGKY02001015">
    <property type="protein sequence ID" value="KAF2575924.1"/>
    <property type="molecule type" value="Genomic_DNA"/>
</dbReference>
<dbReference type="Pfam" id="PF13456">
    <property type="entry name" value="RVT_3"/>
    <property type="match status" value="1"/>
</dbReference>
<protein>
    <submittedName>
        <fullName evidence="1">Uncharacterized protein</fullName>
    </submittedName>
</protein>
<proteinExistence type="predicted"/>
<sequence>MVCTDAMWNESGLIAGLEWAFLTNEDLAYLKTANLRNLLLTKVIQKKDFIKELVGILQDIYEPFCCFSSISFIFIPRNINIVADTRAKHALYVSIAGYFILYNNIVPRRSRRIELGNERDETHGLTKECFESDCQQLVRLIQDPKAWLALGPELDEIDSLSSEFTTFSFCFIPRSDNVRAEFLAKACRSLAQNFSFLDDKAPPRLAHETCLFE</sequence>
<dbReference type="InterPro" id="IPR052929">
    <property type="entry name" value="RNase_H-like_EbsB-rel"/>
</dbReference>
<reference evidence="1" key="1">
    <citation type="submission" date="2019-12" db="EMBL/GenBank/DDBJ databases">
        <title>Genome sequencing and annotation of Brassica cretica.</title>
        <authorList>
            <person name="Studholme D.J."/>
            <person name="Sarris P.F."/>
        </authorList>
    </citation>
    <scope>NUCLEOTIDE SEQUENCE</scope>
    <source>
        <strain evidence="1">PFS-102/07</strain>
        <tissue evidence="1">Leaf</tissue>
    </source>
</reference>
<dbReference type="PANTHER" id="PTHR47074">
    <property type="entry name" value="BNAC02G40300D PROTEIN"/>
    <property type="match status" value="1"/>
</dbReference>
<dbReference type="GO" id="GO:0004523">
    <property type="term" value="F:RNA-DNA hybrid ribonuclease activity"/>
    <property type="evidence" value="ECO:0007669"/>
    <property type="project" value="InterPro"/>
</dbReference>
<dbReference type="AlphaFoldDB" id="A0A3N6QXB8"/>
<dbReference type="InterPro" id="IPR002156">
    <property type="entry name" value="RNaseH_domain"/>
</dbReference>
<gene>
    <name evidence="1" type="ORF">F2Q70_00004478</name>
</gene>
<dbReference type="CDD" id="cd06222">
    <property type="entry name" value="RNase_H_like"/>
    <property type="match status" value="1"/>
</dbReference>
<dbReference type="GO" id="GO:0003676">
    <property type="term" value="F:nucleic acid binding"/>
    <property type="evidence" value="ECO:0007669"/>
    <property type="project" value="InterPro"/>
</dbReference>
<evidence type="ECO:0000313" key="1">
    <source>
        <dbReference type="EMBL" id="KAF2575924.1"/>
    </source>
</evidence>
<organism evidence="1">
    <name type="scientific">Brassica cretica</name>
    <name type="common">Mustard</name>
    <dbReference type="NCBI Taxonomy" id="69181"/>
    <lineage>
        <taxon>Eukaryota</taxon>
        <taxon>Viridiplantae</taxon>
        <taxon>Streptophyta</taxon>
        <taxon>Embryophyta</taxon>
        <taxon>Tracheophyta</taxon>
        <taxon>Spermatophyta</taxon>
        <taxon>Magnoliopsida</taxon>
        <taxon>eudicotyledons</taxon>
        <taxon>Gunneridae</taxon>
        <taxon>Pentapetalae</taxon>
        <taxon>rosids</taxon>
        <taxon>malvids</taxon>
        <taxon>Brassicales</taxon>
        <taxon>Brassicaceae</taxon>
        <taxon>Brassiceae</taxon>
        <taxon>Brassica</taxon>
    </lineage>
</organism>
<dbReference type="InterPro" id="IPR044730">
    <property type="entry name" value="RNase_H-like_dom_plant"/>
</dbReference>
<dbReference type="PANTHER" id="PTHR47074:SF49">
    <property type="entry name" value="POLYNUCLEOTIDYL TRANSFERASE, RIBONUCLEASE H-LIKE SUPERFAMILY PROTEIN"/>
    <property type="match status" value="1"/>
</dbReference>
<accession>A0A3N6QXB8</accession>